<evidence type="ECO:0008006" key="3">
    <source>
        <dbReference type="Google" id="ProtNLM"/>
    </source>
</evidence>
<name>A0A1H9LA65_9HYPH</name>
<reference evidence="1 2" key="1">
    <citation type="submission" date="2016-10" db="EMBL/GenBank/DDBJ databases">
        <authorList>
            <person name="de Groot N.N."/>
        </authorList>
    </citation>
    <scope>NUCLEOTIDE SEQUENCE [LARGE SCALE GENOMIC DNA]</scope>
    <source>
        <strain evidence="1 2">A52C2</strain>
    </source>
</reference>
<organism evidence="1 2">
    <name type="scientific">Faunimonas pinastri</name>
    <dbReference type="NCBI Taxonomy" id="1855383"/>
    <lineage>
        <taxon>Bacteria</taxon>
        <taxon>Pseudomonadati</taxon>
        <taxon>Pseudomonadota</taxon>
        <taxon>Alphaproteobacteria</taxon>
        <taxon>Hyphomicrobiales</taxon>
        <taxon>Afifellaceae</taxon>
        <taxon>Faunimonas</taxon>
    </lineage>
</organism>
<accession>A0A1H9LA65</accession>
<sequence length="91" mass="8651">MKKILLAGIAALAITGCTTQDRDTGTGALVGAGAGAIIGGVATGNAGGAIAGAAIGGATGAIIGHVSSRPGYCYARDSYGRRVVVQCPAGY</sequence>
<proteinExistence type="predicted"/>
<dbReference type="Proteomes" id="UP000199647">
    <property type="component" value="Unassembled WGS sequence"/>
</dbReference>
<evidence type="ECO:0000313" key="1">
    <source>
        <dbReference type="EMBL" id="SER08362.1"/>
    </source>
</evidence>
<dbReference type="PROSITE" id="PS51257">
    <property type="entry name" value="PROKAR_LIPOPROTEIN"/>
    <property type="match status" value="1"/>
</dbReference>
<evidence type="ECO:0000313" key="2">
    <source>
        <dbReference type="Proteomes" id="UP000199647"/>
    </source>
</evidence>
<dbReference type="EMBL" id="FOFG01000011">
    <property type="protein sequence ID" value="SER08362.1"/>
    <property type="molecule type" value="Genomic_DNA"/>
</dbReference>
<gene>
    <name evidence="1" type="ORF">SAMN05216548_11129</name>
</gene>
<dbReference type="AlphaFoldDB" id="A0A1H9LA65"/>
<dbReference type="STRING" id="1855383.SAMN05216548_11129"/>
<keyword evidence="2" id="KW-1185">Reference proteome</keyword>
<dbReference type="RefSeq" id="WP_092497688.1">
    <property type="nucleotide sequence ID" value="NZ_FOFG01000011.1"/>
</dbReference>
<protein>
    <recommendedName>
        <fullName evidence="3">Glycine zipper domain-containing protein</fullName>
    </recommendedName>
</protein>